<organism evidence="2 3">
    <name type="scientific">Phenylobacterium terrae</name>
    <dbReference type="NCBI Taxonomy" id="2665495"/>
    <lineage>
        <taxon>Bacteria</taxon>
        <taxon>Pseudomonadati</taxon>
        <taxon>Pseudomonadota</taxon>
        <taxon>Alphaproteobacteria</taxon>
        <taxon>Caulobacterales</taxon>
        <taxon>Caulobacteraceae</taxon>
        <taxon>Phenylobacterium</taxon>
    </lineage>
</organism>
<dbReference type="Proteomes" id="UP001597237">
    <property type="component" value="Unassembled WGS sequence"/>
</dbReference>
<protein>
    <submittedName>
        <fullName evidence="2">Uncharacterized protein</fullName>
    </submittedName>
</protein>
<evidence type="ECO:0000256" key="1">
    <source>
        <dbReference type="SAM" id="Phobius"/>
    </source>
</evidence>
<keyword evidence="1" id="KW-0472">Membrane</keyword>
<dbReference type="RefSeq" id="WP_377280379.1">
    <property type="nucleotide sequence ID" value="NZ_JBHRSI010000001.1"/>
</dbReference>
<comment type="caution">
    <text evidence="2">The sequence shown here is derived from an EMBL/GenBank/DDBJ whole genome shotgun (WGS) entry which is preliminary data.</text>
</comment>
<reference evidence="3" key="1">
    <citation type="journal article" date="2019" name="Int. J. Syst. Evol. Microbiol.">
        <title>The Global Catalogue of Microorganisms (GCM) 10K type strain sequencing project: providing services to taxonomists for standard genome sequencing and annotation.</title>
        <authorList>
            <consortium name="The Broad Institute Genomics Platform"/>
            <consortium name="The Broad Institute Genome Sequencing Center for Infectious Disease"/>
            <person name="Wu L."/>
            <person name="Ma J."/>
        </authorList>
    </citation>
    <scope>NUCLEOTIDE SEQUENCE [LARGE SCALE GENOMIC DNA]</scope>
    <source>
        <strain evidence="3">DFY28</strain>
    </source>
</reference>
<accession>A0ABW4MXX7</accession>
<evidence type="ECO:0000313" key="2">
    <source>
        <dbReference type="EMBL" id="MFD1782569.1"/>
    </source>
</evidence>
<proteinExistence type="predicted"/>
<evidence type="ECO:0000313" key="3">
    <source>
        <dbReference type="Proteomes" id="UP001597237"/>
    </source>
</evidence>
<sequence length="49" mass="4979">MRASAAGSGHRAPSQALSALILLAFVMLLAIGFWAGAVWIGQSLIALAV</sequence>
<keyword evidence="1" id="KW-1133">Transmembrane helix</keyword>
<name>A0ABW4MXX7_9CAUL</name>
<gene>
    <name evidence="2" type="ORF">ACFSC0_04115</name>
</gene>
<dbReference type="EMBL" id="JBHUEY010000001">
    <property type="protein sequence ID" value="MFD1782569.1"/>
    <property type="molecule type" value="Genomic_DNA"/>
</dbReference>
<keyword evidence="3" id="KW-1185">Reference proteome</keyword>
<feature type="transmembrane region" description="Helical" evidence="1">
    <location>
        <begin position="20"/>
        <end position="40"/>
    </location>
</feature>
<keyword evidence="1" id="KW-0812">Transmembrane</keyword>